<accession>A0AAD6X2S9</accession>
<proteinExistence type="predicted"/>
<sequence length="205" mass="22883">MMSLMSKNLSSKADGVTITSKVHSEVQLVAWVAQNLNRVAPEVTLVPYVTCSKLHCFACFIWLQEFNHLNHTTLPCLAFDGGHGGLQRGWLPPSLETADLLERMTSRLETEFLDKHAKHSSASTTFPGRVKVNVAVTPKVESRLRKSTPEAGRLDSTRLSVKESLQVDSSRLESAKSEFYEHFCRRFNACCTSLWATYVAPLKPS</sequence>
<keyword evidence="2" id="KW-1185">Reference proteome</keyword>
<comment type="caution">
    <text evidence="1">The sequence shown here is derived from an EMBL/GenBank/DDBJ whole genome shotgun (WGS) entry which is preliminary data.</text>
</comment>
<gene>
    <name evidence="1" type="ORF">C8F04DRAFT_645242</name>
</gene>
<protein>
    <submittedName>
        <fullName evidence="1">Uncharacterized protein</fullName>
    </submittedName>
</protein>
<reference evidence="1" key="1">
    <citation type="submission" date="2023-03" db="EMBL/GenBank/DDBJ databases">
        <title>Massive genome expansion in bonnet fungi (Mycena s.s.) driven by repeated elements and novel gene families across ecological guilds.</title>
        <authorList>
            <consortium name="Lawrence Berkeley National Laboratory"/>
            <person name="Harder C.B."/>
            <person name="Miyauchi S."/>
            <person name="Viragh M."/>
            <person name="Kuo A."/>
            <person name="Thoen E."/>
            <person name="Andreopoulos B."/>
            <person name="Lu D."/>
            <person name="Skrede I."/>
            <person name="Drula E."/>
            <person name="Henrissat B."/>
            <person name="Morin E."/>
            <person name="Kohler A."/>
            <person name="Barry K."/>
            <person name="LaButti K."/>
            <person name="Morin E."/>
            <person name="Salamov A."/>
            <person name="Lipzen A."/>
            <person name="Mereny Z."/>
            <person name="Hegedus B."/>
            <person name="Baldrian P."/>
            <person name="Stursova M."/>
            <person name="Weitz H."/>
            <person name="Taylor A."/>
            <person name="Grigoriev I.V."/>
            <person name="Nagy L.G."/>
            <person name="Martin F."/>
            <person name="Kauserud H."/>
        </authorList>
    </citation>
    <scope>NUCLEOTIDE SEQUENCE</scope>
    <source>
        <strain evidence="1">CBHHK200</strain>
    </source>
</reference>
<evidence type="ECO:0000313" key="1">
    <source>
        <dbReference type="EMBL" id="KAJ7032736.1"/>
    </source>
</evidence>
<dbReference type="InterPro" id="IPR027796">
    <property type="entry name" value="OTT_1508_deam-like"/>
</dbReference>
<dbReference type="Pfam" id="PF14441">
    <property type="entry name" value="OTT_1508_deam"/>
    <property type="match status" value="1"/>
</dbReference>
<evidence type="ECO:0000313" key="2">
    <source>
        <dbReference type="Proteomes" id="UP001218188"/>
    </source>
</evidence>
<dbReference type="Proteomes" id="UP001218188">
    <property type="component" value="Unassembled WGS sequence"/>
</dbReference>
<organism evidence="1 2">
    <name type="scientific">Mycena alexandri</name>
    <dbReference type="NCBI Taxonomy" id="1745969"/>
    <lineage>
        <taxon>Eukaryota</taxon>
        <taxon>Fungi</taxon>
        <taxon>Dikarya</taxon>
        <taxon>Basidiomycota</taxon>
        <taxon>Agaricomycotina</taxon>
        <taxon>Agaricomycetes</taxon>
        <taxon>Agaricomycetidae</taxon>
        <taxon>Agaricales</taxon>
        <taxon>Marasmiineae</taxon>
        <taxon>Mycenaceae</taxon>
        <taxon>Mycena</taxon>
    </lineage>
</organism>
<dbReference type="EMBL" id="JARJCM010000070">
    <property type="protein sequence ID" value="KAJ7032736.1"/>
    <property type="molecule type" value="Genomic_DNA"/>
</dbReference>
<name>A0AAD6X2S9_9AGAR</name>
<dbReference type="AlphaFoldDB" id="A0AAD6X2S9"/>